<evidence type="ECO:0000313" key="3">
    <source>
        <dbReference type="Proteomes" id="UP001652642"/>
    </source>
</evidence>
<protein>
    <recommendedName>
        <fullName evidence="2">Protein THEM6</fullName>
    </recommendedName>
</protein>
<organism evidence="3 4">
    <name type="scientific">Pogona vitticeps</name>
    <name type="common">central bearded dragon</name>
    <dbReference type="NCBI Taxonomy" id="103695"/>
    <lineage>
        <taxon>Eukaryota</taxon>
        <taxon>Metazoa</taxon>
        <taxon>Chordata</taxon>
        <taxon>Craniata</taxon>
        <taxon>Vertebrata</taxon>
        <taxon>Euteleostomi</taxon>
        <taxon>Lepidosauria</taxon>
        <taxon>Squamata</taxon>
        <taxon>Bifurcata</taxon>
        <taxon>Unidentata</taxon>
        <taxon>Episquamata</taxon>
        <taxon>Toxicofera</taxon>
        <taxon>Iguania</taxon>
        <taxon>Acrodonta</taxon>
        <taxon>Agamidae</taxon>
        <taxon>Amphibolurinae</taxon>
        <taxon>Pogona</taxon>
    </lineage>
</organism>
<reference evidence="4" key="1">
    <citation type="submission" date="2025-08" db="UniProtKB">
        <authorList>
            <consortium name="RefSeq"/>
        </authorList>
    </citation>
    <scope>IDENTIFICATION</scope>
</reference>
<accession>A0ABM5GCY4</accession>
<dbReference type="Gene3D" id="3.10.129.10">
    <property type="entry name" value="Hotdog Thioesterase"/>
    <property type="match status" value="1"/>
</dbReference>
<dbReference type="PANTHER" id="PTHR12475:SF4">
    <property type="entry name" value="PROTEIN THEM6"/>
    <property type="match status" value="1"/>
</dbReference>
<dbReference type="InterPro" id="IPR051490">
    <property type="entry name" value="THEM6_lcsJ_thioesterase"/>
</dbReference>
<sequence length="222" mass="24920">MLVWVLAGALAFFALLDGWYLLRVPLAFLRGRWGARGRRPRAFSGPGSEGPDPALALLLAEQSFSSRVLPSDLDFLGHMNNARYPREADLARVAHLARCGLLGAVRALGAHTVLAASCCRYRRPLRPAERFAIRTRLLGWDARAFLLEQRFVRARDGFLCALLLARLHVVGARPEQAVRRLCGRKVESPELPPEVLHWMKYNEASSQSLRAENDLQENSKER</sequence>
<dbReference type="GeneID" id="140707014"/>
<keyword evidence="3" id="KW-1185">Reference proteome</keyword>
<dbReference type="RefSeq" id="XP_072855520.1">
    <property type="nucleotide sequence ID" value="XM_072999419.1"/>
</dbReference>
<dbReference type="Pfam" id="PF13279">
    <property type="entry name" value="4HBT_2"/>
    <property type="match status" value="1"/>
</dbReference>
<comment type="similarity">
    <text evidence="1">Belongs to the THEM6 family.</text>
</comment>
<evidence type="ECO:0000313" key="4">
    <source>
        <dbReference type="RefSeq" id="XP_072855520.1"/>
    </source>
</evidence>
<dbReference type="SUPFAM" id="SSF54637">
    <property type="entry name" value="Thioesterase/thiol ester dehydrase-isomerase"/>
    <property type="match status" value="1"/>
</dbReference>
<evidence type="ECO:0000256" key="2">
    <source>
        <dbReference type="ARBA" id="ARBA00041112"/>
    </source>
</evidence>
<gene>
    <name evidence="4" type="primary">THEM6</name>
</gene>
<dbReference type="Proteomes" id="UP001652642">
    <property type="component" value="Chromosome 4"/>
</dbReference>
<dbReference type="PANTHER" id="PTHR12475">
    <property type="match status" value="1"/>
</dbReference>
<proteinExistence type="inferred from homology"/>
<evidence type="ECO:0000256" key="1">
    <source>
        <dbReference type="ARBA" id="ARBA00038228"/>
    </source>
</evidence>
<dbReference type="InterPro" id="IPR029069">
    <property type="entry name" value="HotDog_dom_sf"/>
</dbReference>
<name>A0ABM5GCY4_9SAUR</name>
<dbReference type="CDD" id="cd00586">
    <property type="entry name" value="4HBT"/>
    <property type="match status" value="1"/>
</dbReference>